<feature type="domain" description="Glycosyltransferase subfamily 4-like N-terminal" evidence="4">
    <location>
        <begin position="20"/>
        <end position="182"/>
    </location>
</feature>
<dbReference type="EMBL" id="JAAIKD010000003">
    <property type="protein sequence ID" value="NEV93931.1"/>
    <property type="molecule type" value="Genomic_DNA"/>
</dbReference>
<evidence type="ECO:0000259" key="3">
    <source>
        <dbReference type="Pfam" id="PF00534"/>
    </source>
</evidence>
<keyword evidence="6" id="KW-1185">Reference proteome</keyword>
<evidence type="ECO:0000256" key="1">
    <source>
        <dbReference type="ARBA" id="ARBA00022676"/>
    </source>
</evidence>
<dbReference type="Proteomes" id="UP000478505">
    <property type="component" value="Unassembled WGS sequence"/>
</dbReference>
<keyword evidence="2 5" id="KW-0808">Transferase</keyword>
<dbReference type="GO" id="GO:0016757">
    <property type="term" value="F:glycosyltransferase activity"/>
    <property type="evidence" value="ECO:0007669"/>
    <property type="project" value="UniProtKB-KW"/>
</dbReference>
<dbReference type="Gene3D" id="3.40.50.2000">
    <property type="entry name" value="Glycogen Phosphorylase B"/>
    <property type="match status" value="2"/>
</dbReference>
<name>A0A6B3R8E8_9FLAO</name>
<dbReference type="SUPFAM" id="SSF53756">
    <property type="entry name" value="UDP-Glycosyltransferase/glycogen phosphorylase"/>
    <property type="match status" value="1"/>
</dbReference>
<gene>
    <name evidence="5" type="ORF">G3567_07200</name>
</gene>
<dbReference type="RefSeq" id="WP_164004646.1">
    <property type="nucleotide sequence ID" value="NZ_JAAIKD010000003.1"/>
</dbReference>
<dbReference type="Pfam" id="PF13439">
    <property type="entry name" value="Glyco_transf_4"/>
    <property type="match status" value="1"/>
</dbReference>
<dbReference type="InterPro" id="IPR001296">
    <property type="entry name" value="Glyco_trans_1"/>
</dbReference>
<dbReference type="AlphaFoldDB" id="A0A6B3R8E8"/>
<comment type="caution">
    <text evidence="5">The sequence shown here is derived from an EMBL/GenBank/DDBJ whole genome shotgun (WGS) entry which is preliminary data.</text>
</comment>
<proteinExistence type="predicted"/>
<feature type="domain" description="Glycosyl transferase family 1" evidence="3">
    <location>
        <begin position="184"/>
        <end position="354"/>
    </location>
</feature>
<evidence type="ECO:0000313" key="5">
    <source>
        <dbReference type="EMBL" id="NEV93931.1"/>
    </source>
</evidence>
<protein>
    <submittedName>
        <fullName evidence="5">Glycosyltransferase family 4 protein</fullName>
    </submittedName>
</protein>
<dbReference type="PANTHER" id="PTHR12526:SF629">
    <property type="entry name" value="TEICHURONIC ACID BIOSYNTHESIS GLYCOSYLTRANSFERASE TUAH-RELATED"/>
    <property type="match status" value="1"/>
</dbReference>
<dbReference type="Pfam" id="PF00534">
    <property type="entry name" value="Glycos_transf_1"/>
    <property type="match status" value="1"/>
</dbReference>
<dbReference type="CDD" id="cd03801">
    <property type="entry name" value="GT4_PimA-like"/>
    <property type="match status" value="1"/>
</dbReference>
<evidence type="ECO:0000259" key="4">
    <source>
        <dbReference type="Pfam" id="PF13439"/>
    </source>
</evidence>
<accession>A0A6B3R8E8</accession>
<sequence>MKIAFLTPEYPHPSCNHSAGIGTSIYNLSRALLQLKQEVRVLVYGQNKDEIFEDKGVTVQKIKNIKFKGFSRWLTQKKIENIIDQLYSEQKIDLVEAPDWTGITSFIQPKKCPVIIKLHGSDAYFCNLEGRTLKKKNFYHERRSLQKADGHLAVSDFVAKKTNAFFKMNLSVTTVYNGVDLSEFGKNQKTEIPNHILYVGTLIRKKGVLDLAHIFNRLIQLNPEATLNLIGGDTSDSKTGSPSTWKLMQNILNREALENTIYHGQVPYKEVKTYLASTAVCVFPSHAEAFPVSWLEAMAMGKAIVASNEGWSNEMIRDGEEGILVDPSKHDEFAENITYLLENQGRRNQMGQQALHRVRQKFSNERIAQCNLKFYQQFSREA</sequence>
<dbReference type="InterPro" id="IPR028098">
    <property type="entry name" value="Glyco_trans_4-like_N"/>
</dbReference>
<keyword evidence="1" id="KW-0328">Glycosyltransferase</keyword>
<dbReference type="PANTHER" id="PTHR12526">
    <property type="entry name" value="GLYCOSYLTRANSFERASE"/>
    <property type="match status" value="1"/>
</dbReference>
<evidence type="ECO:0000313" key="6">
    <source>
        <dbReference type="Proteomes" id="UP000478505"/>
    </source>
</evidence>
<organism evidence="5 6">
    <name type="scientific">Psychroflexus aurantiacus</name>
    <dbReference type="NCBI Taxonomy" id="2709310"/>
    <lineage>
        <taxon>Bacteria</taxon>
        <taxon>Pseudomonadati</taxon>
        <taxon>Bacteroidota</taxon>
        <taxon>Flavobacteriia</taxon>
        <taxon>Flavobacteriales</taxon>
        <taxon>Flavobacteriaceae</taxon>
        <taxon>Psychroflexus</taxon>
    </lineage>
</organism>
<evidence type="ECO:0000256" key="2">
    <source>
        <dbReference type="ARBA" id="ARBA00022679"/>
    </source>
</evidence>
<reference evidence="5 6" key="1">
    <citation type="submission" date="2020-02" db="EMBL/GenBank/DDBJ databases">
        <title>Flavobacteriaceae Psychroflexus bacterium YR1-1, complete genome.</title>
        <authorList>
            <person name="Li Y."/>
            <person name="Wu S."/>
        </authorList>
    </citation>
    <scope>NUCLEOTIDE SEQUENCE [LARGE SCALE GENOMIC DNA]</scope>
    <source>
        <strain evidence="5 6">YR1-1</strain>
    </source>
</reference>